<dbReference type="Pfam" id="PF00078">
    <property type="entry name" value="RVT_1"/>
    <property type="match status" value="1"/>
</dbReference>
<feature type="non-terminal residue" evidence="3">
    <location>
        <position position="1"/>
    </location>
</feature>
<accession>A0A8S2GWN7</accession>
<dbReference type="EMBL" id="CAJOBA010001016">
    <property type="protein sequence ID" value="CAF3570847.1"/>
    <property type="molecule type" value="Genomic_DNA"/>
</dbReference>
<dbReference type="AlphaFoldDB" id="A0A8S2GWN7"/>
<dbReference type="EMBL" id="CAJNOK010001016">
    <property type="protein sequence ID" value="CAF0788417.1"/>
    <property type="molecule type" value="Genomic_DNA"/>
</dbReference>
<protein>
    <recommendedName>
        <fullName evidence="1">Reverse transcriptase domain-containing protein</fullName>
    </recommendedName>
</protein>
<organism evidence="3 4">
    <name type="scientific">Didymodactylos carnosus</name>
    <dbReference type="NCBI Taxonomy" id="1234261"/>
    <lineage>
        <taxon>Eukaryota</taxon>
        <taxon>Metazoa</taxon>
        <taxon>Spiralia</taxon>
        <taxon>Gnathifera</taxon>
        <taxon>Rotifera</taxon>
        <taxon>Eurotatoria</taxon>
        <taxon>Bdelloidea</taxon>
        <taxon>Philodinida</taxon>
        <taxon>Philodinidae</taxon>
        <taxon>Didymodactylos</taxon>
    </lineage>
</organism>
<dbReference type="PROSITE" id="PS50878">
    <property type="entry name" value="RT_POL"/>
    <property type="match status" value="1"/>
</dbReference>
<dbReference type="Proteomes" id="UP000677228">
    <property type="component" value="Unassembled WGS sequence"/>
</dbReference>
<comment type="caution">
    <text evidence="3">The sequence shown here is derived from an EMBL/GenBank/DDBJ whole genome shotgun (WGS) entry which is preliminary data.</text>
</comment>
<proteinExistence type="predicted"/>
<dbReference type="Proteomes" id="UP000682733">
    <property type="component" value="Unassembled WGS sequence"/>
</dbReference>
<dbReference type="PANTHER" id="PTHR33332">
    <property type="entry name" value="REVERSE TRANSCRIPTASE DOMAIN-CONTAINING PROTEIN"/>
    <property type="match status" value="1"/>
</dbReference>
<evidence type="ECO:0000313" key="2">
    <source>
        <dbReference type="EMBL" id="CAF0788417.1"/>
    </source>
</evidence>
<evidence type="ECO:0000313" key="3">
    <source>
        <dbReference type="EMBL" id="CAF3570847.1"/>
    </source>
</evidence>
<feature type="domain" description="Reverse transcriptase" evidence="1">
    <location>
        <begin position="1"/>
        <end position="116"/>
    </location>
</feature>
<gene>
    <name evidence="2" type="ORF">OVA965_LOCUS4004</name>
    <name evidence="3" type="ORF">TMI583_LOCUS4002</name>
</gene>
<sequence length="428" mass="49207">KTINRGVPQGSVLGPLLFLIYIDDPCDNLVCDMKLFADDASLYRKGTDLQQMASDLNNDLVMIEKWSQHWKLSLNISKCEAMLFTLKPVPAVLPRLYIANNPVRQTTVHKHLGLLLTVRLDWTTHIDNILLRINKLIGLLKLHSRVLNRQALDVIYKSFVLPCFSYGCVVFSNTTEYNLQRLQSAQYRAALAVTGAMCGSSSESILSDLGWSCIRDMFKQHRIVTYHTIIVRRKPDYLFDLIPTPTHPSPNYNLRSQSATGPQLSMPKCRLDMVKHSFFYRALSEWSSLPTDVLFTLKLPIFKKKIKKPVIVKYPVAEHRMNEIHYCRFRVGFSQLKDDLYKRKLISDPFCSCGAVETSEHFFFHCSLYNIERSLLFDEVLKLLSMASTISMPILMLRDLQLSHDDCDGIYYSVLRYIDATKRFASSV</sequence>
<evidence type="ECO:0000259" key="1">
    <source>
        <dbReference type="PROSITE" id="PS50878"/>
    </source>
</evidence>
<name>A0A8S2GWN7_9BILA</name>
<evidence type="ECO:0000313" key="4">
    <source>
        <dbReference type="Proteomes" id="UP000682733"/>
    </source>
</evidence>
<reference evidence="3" key="1">
    <citation type="submission" date="2021-02" db="EMBL/GenBank/DDBJ databases">
        <authorList>
            <person name="Nowell W R."/>
        </authorList>
    </citation>
    <scope>NUCLEOTIDE SEQUENCE</scope>
</reference>
<dbReference type="InterPro" id="IPR000477">
    <property type="entry name" value="RT_dom"/>
</dbReference>